<dbReference type="PANTHER" id="PTHR43300:SF11">
    <property type="entry name" value="ACETYLTRANSFERASE RV3034C-RELATED"/>
    <property type="match status" value="1"/>
</dbReference>
<dbReference type="EMBL" id="JAEPRQ010000001">
    <property type="protein sequence ID" value="MBK4215368.1"/>
    <property type="molecule type" value="Genomic_DNA"/>
</dbReference>
<evidence type="ECO:0008006" key="7">
    <source>
        <dbReference type="Google" id="ProtNLM"/>
    </source>
</evidence>
<organism evidence="5 6">
    <name type="scientific">Paracoccus caeni</name>
    <dbReference type="NCBI Taxonomy" id="657651"/>
    <lineage>
        <taxon>Bacteria</taxon>
        <taxon>Pseudomonadati</taxon>
        <taxon>Pseudomonadota</taxon>
        <taxon>Alphaproteobacteria</taxon>
        <taxon>Rhodobacterales</taxon>
        <taxon>Paracoccaceae</taxon>
        <taxon>Paracoccus</taxon>
    </lineage>
</organism>
<dbReference type="InterPro" id="IPR050179">
    <property type="entry name" value="Trans_hexapeptide_repeat"/>
</dbReference>
<evidence type="ECO:0000313" key="5">
    <source>
        <dbReference type="EMBL" id="MBK4215368.1"/>
    </source>
</evidence>
<keyword evidence="3" id="KW-0677">Repeat</keyword>
<dbReference type="CDD" id="cd03349">
    <property type="entry name" value="LbH_XAT"/>
    <property type="match status" value="1"/>
</dbReference>
<keyword evidence="4" id="KW-0012">Acyltransferase</keyword>
<dbReference type="InterPro" id="IPR011004">
    <property type="entry name" value="Trimer_LpxA-like_sf"/>
</dbReference>
<evidence type="ECO:0000256" key="4">
    <source>
        <dbReference type="ARBA" id="ARBA00023315"/>
    </source>
</evidence>
<name>A0A934SJ32_9RHOB</name>
<evidence type="ECO:0000256" key="2">
    <source>
        <dbReference type="ARBA" id="ARBA00022679"/>
    </source>
</evidence>
<keyword evidence="2" id="KW-0808">Transferase</keyword>
<sequence length="162" mass="18213">MLSTSTFLNSHSWDCEELEQFRARNKDILTSTLDAIRAPTSRNRMQVVIGNDVWIGQGAIIRKGVTIGDGAVIGANSVISRDVAPYEIVMGVPAQSLRYRFDMKTVERLTEAKWWEFSLESLDGVPWHDPDAASIQLLQRRQQNDFAPAVYPRITYPADTDG</sequence>
<reference evidence="5" key="1">
    <citation type="submission" date="2021-01" db="EMBL/GenBank/DDBJ databases">
        <title>Paracoccus amoyensis sp. nov., isolated from the surface seawater along the coast of Xiamen Island, China.</title>
        <authorList>
            <person name="Lyu L."/>
        </authorList>
    </citation>
    <scope>NUCLEOTIDE SEQUENCE</scope>
    <source>
        <strain evidence="5">MJ17</strain>
    </source>
</reference>
<dbReference type="PANTHER" id="PTHR43300">
    <property type="entry name" value="ACETYLTRANSFERASE"/>
    <property type="match status" value="1"/>
</dbReference>
<dbReference type="RefSeq" id="WP_200684325.1">
    <property type="nucleotide sequence ID" value="NZ_JAEPRQ010000001.1"/>
</dbReference>
<dbReference type="InterPro" id="IPR001451">
    <property type="entry name" value="Hexapep"/>
</dbReference>
<accession>A0A934SJ32</accession>
<evidence type="ECO:0000256" key="3">
    <source>
        <dbReference type="ARBA" id="ARBA00022737"/>
    </source>
</evidence>
<dbReference type="SUPFAM" id="SSF51161">
    <property type="entry name" value="Trimeric LpxA-like enzymes"/>
    <property type="match status" value="1"/>
</dbReference>
<dbReference type="AlphaFoldDB" id="A0A934SJ32"/>
<comment type="similarity">
    <text evidence="1">Belongs to the transferase hexapeptide repeat family.</text>
</comment>
<proteinExistence type="inferred from homology"/>
<dbReference type="Pfam" id="PF00132">
    <property type="entry name" value="Hexapep"/>
    <property type="match status" value="1"/>
</dbReference>
<dbReference type="PROSITE" id="PS00101">
    <property type="entry name" value="HEXAPEP_TRANSFERASES"/>
    <property type="match status" value="1"/>
</dbReference>
<evidence type="ECO:0000256" key="1">
    <source>
        <dbReference type="ARBA" id="ARBA00007274"/>
    </source>
</evidence>
<comment type="caution">
    <text evidence="5">The sequence shown here is derived from an EMBL/GenBank/DDBJ whole genome shotgun (WGS) entry which is preliminary data.</text>
</comment>
<keyword evidence="6" id="KW-1185">Reference proteome</keyword>
<evidence type="ECO:0000313" key="6">
    <source>
        <dbReference type="Proteomes" id="UP000640485"/>
    </source>
</evidence>
<dbReference type="Proteomes" id="UP000640485">
    <property type="component" value="Unassembled WGS sequence"/>
</dbReference>
<gene>
    <name evidence="5" type="ORF">JJJ17_05455</name>
</gene>
<dbReference type="InterPro" id="IPR018357">
    <property type="entry name" value="Hexapep_transf_CS"/>
</dbReference>
<dbReference type="GO" id="GO:0016746">
    <property type="term" value="F:acyltransferase activity"/>
    <property type="evidence" value="ECO:0007669"/>
    <property type="project" value="UniProtKB-KW"/>
</dbReference>
<dbReference type="Gene3D" id="2.160.10.10">
    <property type="entry name" value="Hexapeptide repeat proteins"/>
    <property type="match status" value="1"/>
</dbReference>
<protein>
    <recommendedName>
        <fullName evidence="7">CatB-related O-acetyltransferase</fullName>
    </recommendedName>
</protein>